<feature type="binding site" evidence="2">
    <location>
        <begin position="66"/>
        <end position="68"/>
    </location>
    <ligand>
        <name>substrate</name>
    </ligand>
</feature>
<dbReference type="HAMAP" id="MF_01139">
    <property type="entry name" value="ISPT"/>
    <property type="match status" value="1"/>
</dbReference>
<keyword evidence="2" id="KW-0479">Metal-binding</keyword>
<dbReference type="PROSITE" id="PS01066">
    <property type="entry name" value="UPP_SYNTHASE"/>
    <property type="match status" value="1"/>
</dbReference>
<comment type="function">
    <text evidence="2">Catalyzes the condensation of isopentenyl diphosphate (IPP) with allylic pyrophosphates generating different type of terpenoids.</text>
</comment>
<dbReference type="AlphaFoldDB" id="A0AAE3JI11"/>
<keyword evidence="4" id="KW-1185">Reference proteome</keyword>
<dbReference type="Gene3D" id="3.40.1180.10">
    <property type="entry name" value="Decaprenyl diphosphate synthase-like"/>
    <property type="match status" value="1"/>
</dbReference>
<dbReference type="RefSeq" id="WP_230754947.1">
    <property type="nucleotide sequence ID" value="NZ_JAINWA010000003.1"/>
</dbReference>
<evidence type="ECO:0000256" key="1">
    <source>
        <dbReference type="ARBA" id="ARBA00022679"/>
    </source>
</evidence>
<comment type="cofactor">
    <cofactor evidence="2">
        <name>Mg(2+)</name>
        <dbReference type="ChEBI" id="CHEBI:18420"/>
    </cofactor>
    <text evidence="2">Binds 2 magnesium ions per subunit.</text>
</comment>
<evidence type="ECO:0000313" key="3">
    <source>
        <dbReference type="EMBL" id="MCD1654567.1"/>
    </source>
</evidence>
<dbReference type="Pfam" id="PF01255">
    <property type="entry name" value="Prenyltransf"/>
    <property type="match status" value="1"/>
</dbReference>
<name>A0AAE3JI11_9SPIR</name>
<dbReference type="PANTHER" id="PTHR10291:SF0">
    <property type="entry name" value="DEHYDRODOLICHYL DIPHOSPHATE SYNTHASE 2"/>
    <property type="match status" value="1"/>
</dbReference>
<feature type="binding site" evidence="2">
    <location>
        <position position="26"/>
    </location>
    <ligand>
        <name>substrate</name>
    </ligand>
</feature>
<feature type="binding site" evidence="2">
    <location>
        <begin position="22"/>
        <end position="25"/>
    </location>
    <ligand>
        <name>substrate</name>
    </ligand>
</feature>
<dbReference type="EC" id="2.5.1.-" evidence="2"/>
<dbReference type="InterPro" id="IPR001441">
    <property type="entry name" value="UPP_synth-like"/>
</dbReference>
<dbReference type="PANTHER" id="PTHR10291">
    <property type="entry name" value="DEHYDRODOLICHYL DIPHOSPHATE SYNTHASE FAMILY MEMBER"/>
    <property type="match status" value="1"/>
</dbReference>
<accession>A0AAE3JI11</accession>
<reference evidence="3" key="1">
    <citation type="submission" date="2021-08" db="EMBL/GenBank/DDBJ databases">
        <title>Comparative analyses of Brucepasteria parasyntrophica and Teretinema zuelzerae.</title>
        <authorList>
            <person name="Song Y."/>
            <person name="Brune A."/>
        </authorList>
    </citation>
    <scope>NUCLEOTIDE SEQUENCE</scope>
    <source>
        <strain evidence="3">DSM 1903</strain>
    </source>
</reference>
<gene>
    <name evidence="3" type="primary">uppS</name>
    <name evidence="3" type="ORF">K7J14_07585</name>
</gene>
<comment type="subunit">
    <text evidence="2">Homodimer.</text>
</comment>
<protein>
    <recommendedName>
        <fullName evidence="2">Isoprenyl transferase</fullName>
        <ecNumber evidence="2">2.5.1.-</ecNumber>
    </recommendedName>
</protein>
<dbReference type="GO" id="GO:0000287">
    <property type="term" value="F:magnesium ion binding"/>
    <property type="evidence" value="ECO:0007669"/>
    <property type="project" value="UniProtKB-UniRule"/>
</dbReference>
<dbReference type="InterPro" id="IPR036424">
    <property type="entry name" value="UPP_synth-like_sf"/>
</dbReference>
<feature type="binding site" evidence="2">
    <location>
        <position position="72"/>
    </location>
    <ligand>
        <name>substrate</name>
    </ligand>
</feature>
<feature type="binding site" evidence="2">
    <location>
        <position position="34"/>
    </location>
    <ligand>
        <name>substrate</name>
    </ligand>
</feature>
<comment type="caution">
    <text evidence="3">The sequence shown here is derived from an EMBL/GenBank/DDBJ whole genome shotgun (WGS) entry which is preliminary data.</text>
</comment>
<dbReference type="GO" id="GO:0016094">
    <property type="term" value="P:polyprenol biosynthetic process"/>
    <property type="evidence" value="ECO:0007669"/>
    <property type="project" value="TreeGrafter"/>
</dbReference>
<evidence type="ECO:0000313" key="4">
    <source>
        <dbReference type="Proteomes" id="UP001198163"/>
    </source>
</evidence>
<feature type="active site" evidence="2">
    <location>
        <position position="21"/>
    </location>
</feature>
<dbReference type="GO" id="GO:0045547">
    <property type="term" value="F:ditrans,polycis-polyprenyl diphosphate synthase [(2E,6E)-farnesyl diphosphate specific] activity"/>
    <property type="evidence" value="ECO:0007669"/>
    <property type="project" value="TreeGrafter"/>
</dbReference>
<dbReference type="NCBIfam" id="TIGR00055">
    <property type="entry name" value="uppS"/>
    <property type="match status" value="1"/>
</dbReference>
<proteinExistence type="inferred from homology"/>
<feature type="binding site" evidence="2">
    <location>
        <position position="21"/>
    </location>
    <ligand>
        <name>Mg(2+)</name>
        <dbReference type="ChEBI" id="CHEBI:18420"/>
    </ligand>
</feature>
<comment type="similarity">
    <text evidence="2">Belongs to the UPP synthase family.</text>
</comment>
<feature type="active site" description="Proton acceptor" evidence="2">
    <location>
        <position position="69"/>
    </location>
</feature>
<dbReference type="InterPro" id="IPR018520">
    <property type="entry name" value="UPP_synth-like_CS"/>
</dbReference>
<organism evidence="3 4">
    <name type="scientific">Teretinema zuelzerae</name>
    <dbReference type="NCBI Taxonomy" id="156"/>
    <lineage>
        <taxon>Bacteria</taxon>
        <taxon>Pseudomonadati</taxon>
        <taxon>Spirochaetota</taxon>
        <taxon>Spirochaetia</taxon>
        <taxon>Spirochaetales</taxon>
        <taxon>Treponemataceae</taxon>
        <taxon>Teretinema</taxon>
    </lineage>
</organism>
<keyword evidence="1 2" id="KW-0808">Transferase</keyword>
<dbReference type="FunFam" id="3.40.1180.10:FF:000001">
    <property type="entry name" value="(2E,6E)-farnesyl-diphosphate-specific ditrans,polycis-undecaprenyl-diphosphate synthase"/>
    <property type="match status" value="1"/>
</dbReference>
<evidence type="ECO:0000256" key="2">
    <source>
        <dbReference type="HAMAP-Rule" id="MF_01139"/>
    </source>
</evidence>
<dbReference type="SUPFAM" id="SSF64005">
    <property type="entry name" value="Undecaprenyl diphosphate synthase"/>
    <property type="match status" value="1"/>
</dbReference>
<feature type="binding site" evidence="2">
    <location>
        <position position="202"/>
    </location>
    <ligand>
        <name>Mg(2+)</name>
        <dbReference type="ChEBI" id="CHEBI:18420"/>
    </ligand>
</feature>
<feature type="binding site" evidence="2">
    <location>
        <position position="38"/>
    </location>
    <ligand>
        <name>substrate</name>
    </ligand>
</feature>
<dbReference type="EMBL" id="JAINWA010000003">
    <property type="protein sequence ID" value="MCD1654567.1"/>
    <property type="molecule type" value="Genomic_DNA"/>
</dbReference>
<feature type="binding site" evidence="2">
    <location>
        <position position="70"/>
    </location>
    <ligand>
        <name>substrate</name>
    </ligand>
</feature>
<dbReference type="CDD" id="cd00475">
    <property type="entry name" value="Cis_IPPS"/>
    <property type="match status" value="1"/>
</dbReference>
<feature type="binding site" evidence="2">
    <location>
        <begin position="189"/>
        <end position="191"/>
    </location>
    <ligand>
        <name>substrate</name>
    </ligand>
</feature>
<keyword evidence="2" id="KW-0460">Magnesium</keyword>
<dbReference type="Proteomes" id="UP001198163">
    <property type="component" value="Unassembled WGS sequence"/>
</dbReference>
<sequence>MTQHSSRNCANLPAHVGIIMDGNGRWAQRQGLARTQGHKRGLEVAKAIVKKAANLGIPYITLYAFSTENWKRAAEEVGFLMSLISVHLKAELNFYRQNGIRVRHLGDISGLPADIASEINAVVQETSSYTGTTVSLAINYGGRDEILRAVKKIPIEKIPMLDEAAFSEYFDAPELPPMDLLIRTGGEQRISNFLLWQSAYAELYFSEDLWPDWTETHLEQAVDFYTTRDRRFGTVK</sequence>
<feature type="binding site" evidence="2">
    <location>
        <position position="183"/>
    </location>
    <ligand>
        <name>substrate</name>
    </ligand>
</feature>